<evidence type="ECO:0000313" key="2">
    <source>
        <dbReference type="EMBL" id="KRY19676.1"/>
    </source>
</evidence>
<keyword evidence="1" id="KW-1133">Transmembrane helix</keyword>
<name>A0A0V1A5B2_9BILA</name>
<accession>A0A0V1A5B2</accession>
<comment type="caution">
    <text evidence="2">The sequence shown here is derived from an EMBL/GenBank/DDBJ whole genome shotgun (WGS) entry which is preliminary data.</text>
</comment>
<gene>
    <name evidence="2" type="ORF">T12_5127</name>
</gene>
<reference evidence="2 3" key="1">
    <citation type="submission" date="2015-01" db="EMBL/GenBank/DDBJ databases">
        <title>Evolution of Trichinella species and genotypes.</title>
        <authorList>
            <person name="Korhonen P.K."/>
            <person name="Edoardo P."/>
            <person name="Giuseppe L.R."/>
            <person name="Gasser R.B."/>
        </authorList>
    </citation>
    <scope>NUCLEOTIDE SEQUENCE [LARGE SCALE GENOMIC DNA]</scope>
    <source>
        <strain evidence="2">ISS2496</strain>
    </source>
</reference>
<evidence type="ECO:0000313" key="3">
    <source>
        <dbReference type="Proteomes" id="UP000054783"/>
    </source>
</evidence>
<keyword evidence="1" id="KW-0812">Transmembrane</keyword>
<organism evidence="2 3">
    <name type="scientific">Trichinella patagoniensis</name>
    <dbReference type="NCBI Taxonomy" id="990121"/>
    <lineage>
        <taxon>Eukaryota</taxon>
        <taxon>Metazoa</taxon>
        <taxon>Ecdysozoa</taxon>
        <taxon>Nematoda</taxon>
        <taxon>Enoplea</taxon>
        <taxon>Dorylaimia</taxon>
        <taxon>Trichinellida</taxon>
        <taxon>Trichinellidae</taxon>
        <taxon>Trichinella</taxon>
    </lineage>
</organism>
<proteinExistence type="predicted"/>
<evidence type="ECO:0000256" key="1">
    <source>
        <dbReference type="SAM" id="Phobius"/>
    </source>
</evidence>
<dbReference type="AlphaFoldDB" id="A0A0V1A5B2"/>
<keyword evidence="1" id="KW-0472">Membrane</keyword>
<dbReference type="Proteomes" id="UP000054783">
    <property type="component" value="Unassembled WGS sequence"/>
</dbReference>
<feature type="transmembrane region" description="Helical" evidence="1">
    <location>
        <begin position="35"/>
        <end position="52"/>
    </location>
</feature>
<dbReference type="EMBL" id="JYDQ01000033">
    <property type="protein sequence ID" value="KRY19676.1"/>
    <property type="molecule type" value="Genomic_DNA"/>
</dbReference>
<keyword evidence="3" id="KW-1185">Reference proteome</keyword>
<protein>
    <submittedName>
        <fullName evidence="2">Uncharacterized protein</fullName>
    </submittedName>
</protein>
<sequence length="76" mass="9053">MNNFSESKKIFITIMTLFIDEGCHNSISFNRIEKSGVAIQFLLFNLILHFYYEFKLRMTYLRCSLDEEQTEDDKAT</sequence>